<dbReference type="Gene3D" id="3.40.430.10">
    <property type="entry name" value="Dihydrofolate Reductase, subunit A"/>
    <property type="match status" value="1"/>
</dbReference>
<name>A0ABN1ENQ5_9ACTN</name>
<dbReference type="SUPFAM" id="SSF53597">
    <property type="entry name" value="Dihydrofolate reductase-like"/>
    <property type="match status" value="1"/>
</dbReference>
<dbReference type="EMBL" id="BAAAHD010000032">
    <property type="protein sequence ID" value="GAA0570613.1"/>
    <property type="molecule type" value="Genomic_DNA"/>
</dbReference>
<evidence type="ECO:0000259" key="1">
    <source>
        <dbReference type="Pfam" id="PF01872"/>
    </source>
</evidence>
<dbReference type="Pfam" id="PF01872">
    <property type="entry name" value="RibD_C"/>
    <property type="match status" value="1"/>
</dbReference>
<feature type="domain" description="Bacterial bifunctional deaminase-reductase C-terminal" evidence="1">
    <location>
        <begin position="14"/>
        <end position="175"/>
    </location>
</feature>
<sequence length="184" mass="19616">MPPGMRKLIEYDHLSIDGRFSGDDWWAAQMQVPPNDEHMAYQLRLLENAAGLVLGRATYETFSTTWPDMTGPLADKVNALPKYVASTTLTETAWNAEVLPGDAVEAVARLKEAGDGTLLKYGNGPFSRALVEAGLMDEIHLGISPFVAGSGDSLLSGIGATFMNLTGVTDLGNGSLVLAYTPAK</sequence>
<evidence type="ECO:0000313" key="2">
    <source>
        <dbReference type="EMBL" id="GAA0570613.1"/>
    </source>
</evidence>
<accession>A0ABN1ENQ5</accession>
<gene>
    <name evidence="2" type="ORF">GCM10009546_36710</name>
</gene>
<evidence type="ECO:0000313" key="3">
    <source>
        <dbReference type="Proteomes" id="UP001501427"/>
    </source>
</evidence>
<reference evidence="2 3" key="1">
    <citation type="journal article" date="2019" name="Int. J. Syst. Evol. Microbiol.">
        <title>The Global Catalogue of Microorganisms (GCM) 10K type strain sequencing project: providing services to taxonomists for standard genome sequencing and annotation.</title>
        <authorList>
            <consortium name="The Broad Institute Genomics Platform"/>
            <consortium name="The Broad Institute Genome Sequencing Center for Infectious Disease"/>
            <person name="Wu L."/>
            <person name="Ma J."/>
        </authorList>
    </citation>
    <scope>NUCLEOTIDE SEQUENCE [LARGE SCALE GENOMIC DNA]</scope>
    <source>
        <strain evidence="2 3">JCM 10667</strain>
    </source>
</reference>
<keyword evidence="3" id="KW-1185">Reference proteome</keyword>
<organism evidence="2 3">
    <name type="scientific">Actinomadura livida</name>
    <dbReference type="NCBI Taxonomy" id="79909"/>
    <lineage>
        <taxon>Bacteria</taxon>
        <taxon>Bacillati</taxon>
        <taxon>Actinomycetota</taxon>
        <taxon>Actinomycetes</taxon>
        <taxon>Streptosporangiales</taxon>
        <taxon>Thermomonosporaceae</taxon>
        <taxon>Actinomadura</taxon>
    </lineage>
</organism>
<dbReference type="Proteomes" id="UP001501427">
    <property type="component" value="Unassembled WGS sequence"/>
</dbReference>
<protein>
    <submittedName>
        <fullName evidence="2">Dihydrofolate reductase family protein</fullName>
    </submittedName>
</protein>
<dbReference type="InterPro" id="IPR024072">
    <property type="entry name" value="DHFR-like_dom_sf"/>
</dbReference>
<comment type="caution">
    <text evidence="2">The sequence shown here is derived from an EMBL/GenBank/DDBJ whole genome shotgun (WGS) entry which is preliminary data.</text>
</comment>
<dbReference type="InterPro" id="IPR002734">
    <property type="entry name" value="RibDG_C"/>
</dbReference>
<proteinExistence type="predicted"/>